<comment type="caution">
    <text evidence="11">The sequence shown here is derived from an EMBL/GenBank/DDBJ whole genome shotgun (WGS) entry which is preliminary data.</text>
</comment>
<dbReference type="InterPro" id="IPR005467">
    <property type="entry name" value="His_kinase_dom"/>
</dbReference>
<dbReference type="Gene3D" id="3.30.565.10">
    <property type="entry name" value="Histidine kinase-like ATPase, C-terminal domain"/>
    <property type="match status" value="1"/>
</dbReference>
<dbReference type="Pfam" id="PF02518">
    <property type="entry name" value="HATPase_c"/>
    <property type="match status" value="1"/>
</dbReference>
<dbReference type="InterPro" id="IPR004358">
    <property type="entry name" value="Sig_transdc_His_kin-like_C"/>
</dbReference>
<keyword evidence="4" id="KW-0808">Transferase</keyword>
<evidence type="ECO:0000256" key="5">
    <source>
        <dbReference type="ARBA" id="ARBA00022777"/>
    </source>
</evidence>
<dbReference type="Pfam" id="PF13426">
    <property type="entry name" value="PAS_9"/>
    <property type="match status" value="1"/>
</dbReference>
<keyword evidence="5" id="KW-0418">Kinase</keyword>
<dbReference type="CDD" id="cd00082">
    <property type="entry name" value="HisKA"/>
    <property type="match status" value="1"/>
</dbReference>
<dbReference type="EMBL" id="JACYNP010000009">
    <property type="protein sequence ID" value="MBD8123238.1"/>
    <property type="molecule type" value="Genomic_DNA"/>
</dbReference>
<proteinExistence type="predicted"/>
<dbReference type="PANTHER" id="PTHR43065:SF42">
    <property type="entry name" value="TWO-COMPONENT SENSOR PPRA"/>
    <property type="match status" value="1"/>
</dbReference>
<accession>A0ABR9AAU2</accession>
<dbReference type="InterPro" id="IPR011006">
    <property type="entry name" value="CheY-like_superfamily"/>
</dbReference>
<evidence type="ECO:0000259" key="7">
    <source>
        <dbReference type="PROSITE" id="PS50109"/>
    </source>
</evidence>
<reference evidence="11 12" key="1">
    <citation type="journal article" date="2020" name="FEMS Microbiol. Ecol.">
        <title>Temporal dynamics of bacterial communities during seed development and maturation.</title>
        <authorList>
            <person name="Chesneau G."/>
            <person name="Torres-Cortes G."/>
            <person name="Briand M."/>
            <person name="Darrasse A."/>
            <person name="Preveaux A."/>
            <person name="Marais C."/>
            <person name="Jacques M.A."/>
            <person name="Shade A."/>
            <person name="Barret M."/>
        </authorList>
    </citation>
    <scope>NUCLEOTIDE SEQUENCE [LARGE SCALE GENOMIC DNA]</scope>
    <source>
        <strain evidence="11 12">CFBP13723</strain>
    </source>
</reference>
<feature type="domain" description="Histidine kinase" evidence="7">
    <location>
        <begin position="808"/>
        <end position="1028"/>
    </location>
</feature>
<dbReference type="SMART" id="SM00065">
    <property type="entry name" value="GAF"/>
    <property type="match status" value="3"/>
</dbReference>
<evidence type="ECO:0000313" key="11">
    <source>
        <dbReference type="EMBL" id="MBD8123238.1"/>
    </source>
</evidence>
<dbReference type="SMART" id="SM00388">
    <property type="entry name" value="HisKA"/>
    <property type="match status" value="1"/>
</dbReference>
<feature type="modified residue" description="4-aspartylphosphate" evidence="6">
    <location>
        <position position="1099"/>
    </location>
</feature>
<dbReference type="Proteomes" id="UP000625247">
    <property type="component" value="Unassembled WGS sequence"/>
</dbReference>
<evidence type="ECO:0000313" key="12">
    <source>
        <dbReference type="Proteomes" id="UP000625247"/>
    </source>
</evidence>
<dbReference type="Pfam" id="PF08447">
    <property type="entry name" value="PAS_3"/>
    <property type="match status" value="1"/>
</dbReference>
<feature type="domain" description="PAS" evidence="9">
    <location>
        <begin position="345"/>
        <end position="399"/>
    </location>
</feature>
<feature type="domain" description="PAC" evidence="10">
    <location>
        <begin position="717"/>
        <end position="770"/>
    </location>
</feature>
<dbReference type="EC" id="2.7.13.3" evidence="2"/>
<dbReference type="Gene3D" id="2.10.70.100">
    <property type="match status" value="1"/>
</dbReference>
<dbReference type="Gene3D" id="1.10.287.130">
    <property type="match status" value="1"/>
</dbReference>
<dbReference type="SUPFAM" id="SSF55781">
    <property type="entry name" value="GAF domain-like"/>
    <property type="match status" value="3"/>
</dbReference>
<dbReference type="SUPFAM" id="SSF55785">
    <property type="entry name" value="PYP-like sensor domain (PAS domain)"/>
    <property type="match status" value="2"/>
</dbReference>
<dbReference type="CDD" id="cd00130">
    <property type="entry name" value="PAS"/>
    <property type="match status" value="2"/>
</dbReference>
<dbReference type="PROSITE" id="PS50113">
    <property type="entry name" value="PAC"/>
    <property type="match status" value="1"/>
</dbReference>
<dbReference type="PANTHER" id="PTHR43065">
    <property type="entry name" value="SENSOR HISTIDINE KINASE"/>
    <property type="match status" value="1"/>
</dbReference>
<dbReference type="InterPro" id="IPR000700">
    <property type="entry name" value="PAS-assoc_C"/>
</dbReference>
<dbReference type="InterPro" id="IPR003594">
    <property type="entry name" value="HATPase_dom"/>
</dbReference>
<evidence type="ECO:0000259" key="10">
    <source>
        <dbReference type="PROSITE" id="PS50113"/>
    </source>
</evidence>
<dbReference type="InterPro" id="IPR003661">
    <property type="entry name" value="HisK_dim/P_dom"/>
</dbReference>
<dbReference type="SUPFAM" id="SSF55874">
    <property type="entry name" value="ATPase domain of HSP90 chaperone/DNA topoisomerase II/histidine kinase"/>
    <property type="match status" value="1"/>
</dbReference>
<evidence type="ECO:0000256" key="6">
    <source>
        <dbReference type="PROSITE-ProRule" id="PRU00169"/>
    </source>
</evidence>
<dbReference type="InterPro" id="IPR036890">
    <property type="entry name" value="HATPase_C_sf"/>
</dbReference>
<name>A0ABR9AAU2_9PSED</name>
<evidence type="ECO:0000256" key="1">
    <source>
        <dbReference type="ARBA" id="ARBA00000085"/>
    </source>
</evidence>
<evidence type="ECO:0000259" key="8">
    <source>
        <dbReference type="PROSITE" id="PS50110"/>
    </source>
</evidence>
<dbReference type="SUPFAM" id="SSF47384">
    <property type="entry name" value="Homodimeric domain of signal transducing histidine kinase"/>
    <property type="match status" value="1"/>
</dbReference>
<dbReference type="Pfam" id="PF01590">
    <property type="entry name" value="GAF"/>
    <property type="match status" value="1"/>
</dbReference>
<dbReference type="Pfam" id="PF13185">
    <property type="entry name" value="GAF_2"/>
    <property type="match status" value="2"/>
</dbReference>
<dbReference type="Gene3D" id="3.30.450.40">
    <property type="match status" value="3"/>
</dbReference>
<dbReference type="Pfam" id="PF00072">
    <property type="entry name" value="Response_reg"/>
    <property type="match status" value="1"/>
</dbReference>
<dbReference type="InterPro" id="IPR000014">
    <property type="entry name" value="PAS"/>
</dbReference>
<dbReference type="SMART" id="SM00091">
    <property type="entry name" value="PAS"/>
    <property type="match status" value="2"/>
</dbReference>
<dbReference type="SMART" id="SM00387">
    <property type="entry name" value="HATPase_c"/>
    <property type="match status" value="1"/>
</dbReference>
<comment type="catalytic activity">
    <reaction evidence="1">
        <text>ATP + protein L-histidine = ADP + protein N-phospho-L-histidine.</text>
        <dbReference type="EC" id="2.7.13.3"/>
    </reaction>
</comment>
<dbReference type="InterPro" id="IPR029016">
    <property type="entry name" value="GAF-like_dom_sf"/>
</dbReference>
<evidence type="ECO:0000259" key="9">
    <source>
        <dbReference type="PROSITE" id="PS50112"/>
    </source>
</evidence>
<dbReference type="InterPro" id="IPR035965">
    <property type="entry name" value="PAS-like_dom_sf"/>
</dbReference>
<dbReference type="RefSeq" id="WP_191945230.1">
    <property type="nucleotide sequence ID" value="NZ_JACYNP010000009.1"/>
</dbReference>
<sequence>MPTAPVDSASEDRLFHVLDAGERLAAATSVDEVVAVLRDTARAAVGAQGISVVLEQEGRCFYAAEDAVSPLWQGQKFAAEQCISGWAMRHRETVTVSDVRLDPRIPQDAYTPTFVRSLIMVPIGRPVAVAALGAYWSEVRTHDQNTIKRLQSLASLATISIENARLTEARHRASALGDAQNRILKLSVEDTPLDVALDAIVREVEALSASRFLGSILLLNSEHQGLRHAGPSLPDAFNDAVKNMMTDVAGGFGATALRDGAKALPDAPDGLLRPELEQLAMRHGLHACSSFPILSAQGVVLGIFVLYHPELHEPVSIDVQIVEFVVQTVGLILHRARAEGKIRVSEARYRQIVEGAEDFAIITFDAQGAVTSWSAGAQRIIGYGAEEMLGRRGDFFYTEGDQVERVFYLELEIARQQSRAVNERWHIRKDGSRFWGSGLMMPLALDHGGFVKIFRDRTAEHQAEAALEESASRLRFFDELDARLFNTRHAEDAMVAATGLLGRMLDVSRCAYADVDSDHDRFWIRSDYSAPGVETSVGAHSLDVFGPRAAADMRAGRTLIIRDVEAELTPTEGLETFQAIGINAIICCPLVKDGYLTAMMAVHQNSPRDWSHSEISLVREVAERCWAHVERVGAEMRLRQSEERLRLAVEHADVGFWDVDMVHDTLIWPAQTKAMFGISSDVPVTLRDFYEGLHPEDREATIEAFSAAVDPERRALYEVDYRTIGREDGIVRWVAAKGRAVFDPAGRCLRFTGTAVDVTPRKVAEEQLRELNATLEMRVAEAIAEREVVQQALRQSQKMEAMGQLTGGVAHDFNNLLTPIVGTLDMLQRRSVGGEREQRLISGALQSADRAKTLVQRLLAFARRQPLQLVPVDVAKLVSGMGELIASTTGPQIKVIVDAPQALPAAMADANQLEMAVLNLSVNARDAMVNGGTIRISASEERVDSGHRSNLPAGAYICLSVADTGEGMDPATLARAVEPFFSTKGVGKGTGLGLSMVHGLASQLNGALTIQSSPGLGTHVELWLPRSIAPQAGVMPAAETMDRQSVQGIVLLVDDEELVRATTSYMLADLGYHVIEAASGEEALSLIEAGQTLDVLVTDHLMPGITGTELARLVKSMRPGIGILLISGYAEREGLDPDIPRLNKPFRKDELAASLSRNGG</sequence>
<dbReference type="InterPro" id="IPR013655">
    <property type="entry name" value="PAS_fold_3"/>
</dbReference>
<dbReference type="PRINTS" id="PR00344">
    <property type="entry name" value="BCTRLSENSOR"/>
</dbReference>
<dbReference type="NCBIfam" id="TIGR00229">
    <property type="entry name" value="sensory_box"/>
    <property type="match status" value="2"/>
</dbReference>
<dbReference type="PROSITE" id="PS50112">
    <property type="entry name" value="PAS"/>
    <property type="match status" value="2"/>
</dbReference>
<protein>
    <recommendedName>
        <fullName evidence="2">histidine kinase</fullName>
        <ecNumber evidence="2">2.7.13.3</ecNumber>
    </recommendedName>
</protein>
<dbReference type="Gene3D" id="3.30.450.20">
    <property type="entry name" value="PAS domain"/>
    <property type="match status" value="2"/>
</dbReference>
<dbReference type="InterPro" id="IPR003018">
    <property type="entry name" value="GAF"/>
</dbReference>
<gene>
    <name evidence="11" type="ORF">IFT62_18680</name>
</gene>
<evidence type="ECO:0000256" key="2">
    <source>
        <dbReference type="ARBA" id="ARBA00012438"/>
    </source>
</evidence>
<feature type="domain" description="Response regulatory" evidence="8">
    <location>
        <begin position="1049"/>
        <end position="1159"/>
    </location>
</feature>
<dbReference type="SMART" id="SM00448">
    <property type="entry name" value="REC"/>
    <property type="match status" value="1"/>
</dbReference>
<keyword evidence="12" id="KW-1185">Reference proteome</keyword>
<dbReference type="InterPro" id="IPR036097">
    <property type="entry name" value="HisK_dim/P_sf"/>
</dbReference>
<dbReference type="Pfam" id="PF00512">
    <property type="entry name" value="HisKA"/>
    <property type="match status" value="1"/>
</dbReference>
<evidence type="ECO:0000256" key="4">
    <source>
        <dbReference type="ARBA" id="ARBA00022679"/>
    </source>
</evidence>
<feature type="domain" description="PAS" evidence="9">
    <location>
        <begin position="641"/>
        <end position="712"/>
    </location>
</feature>
<dbReference type="PROSITE" id="PS50110">
    <property type="entry name" value="RESPONSE_REGULATORY"/>
    <property type="match status" value="1"/>
</dbReference>
<dbReference type="InterPro" id="IPR001789">
    <property type="entry name" value="Sig_transdc_resp-reg_receiver"/>
</dbReference>
<dbReference type="PROSITE" id="PS50109">
    <property type="entry name" value="HIS_KIN"/>
    <property type="match status" value="1"/>
</dbReference>
<organism evidence="11 12">
    <name type="scientific">Pseudomonas lutea</name>
    <dbReference type="NCBI Taxonomy" id="243924"/>
    <lineage>
        <taxon>Bacteria</taxon>
        <taxon>Pseudomonadati</taxon>
        <taxon>Pseudomonadota</taxon>
        <taxon>Gammaproteobacteria</taxon>
        <taxon>Pseudomonadales</taxon>
        <taxon>Pseudomonadaceae</taxon>
        <taxon>Pseudomonas</taxon>
    </lineage>
</organism>
<dbReference type="Gene3D" id="3.40.50.2300">
    <property type="match status" value="1"/>
</dbReference>
<dbReference type="SUPFAM" id="SSF52172">
    <property type="entry name" value="CheY-like"/>
    <property type="match status" value="1"/>
</dbReference>
<keyword evidence="3 6" id="KW-0597">Phosphoprotein</keyword>
<evidence type="ECO:0000256" key="3">
    <source>
        <dbReference type="ARBA" id="ARBA00022553"/>
    </source>
</evidence>